<comment type="caution">
    <text evidence="2">The sequence shown here is derived from an EMBL/GenBank/DDBJ whole genome shotgun (WGS) entry which is preliminary data.</text>
</comment>
<dbReference type="GO" id="GO:0098636">
    <property type="term" value="C:protein complex involved in cell adhesion"/>
    <property type="evidence" value="ECO:0007669"/>
    <property type="project" value="TreeGrafter"/>
</dbReference>
<evidence type="ECO:0000259" key="1">
    <source>
        <dbReference type="Pfam" id="PF09458"/>
    </source>
</evidence>
<accession>A0A365U9M3</accession>
<reference evidence="2 3" key="1">
    <citation type="submission" date="2018-07" db="EMBL/GenBank/DDBJ databases">
        <title>Rhodosalinus sp. strain E84T genomic sequence and assembly.</title>
        <authorList>
            <person name="Liu Z.-W."/>
            <person name="Lu D.-C."/>
        </authorList>
    </citation>
    <scope>NUCLEOTIDE SEQUENCE [LARGE SCALE GENOMIC DNA]</scope>
    <source>
        <strain evidence="2 3">E84</strain>
    </source>
</reference>
<dbReference type="SUPFAM" id="SSF141086">
    <property type="entry name" value="Agglutinin HPA-like"/>
    <property type="match status" value="1"/>
</dbReference>
<dbReference type="Proteomes" id="UP000253370">
    <property type="component" value="Unassembled WGS sequence"/>
</dbReference>
<evidence type="ECO:0000313" key="2">
    <source>
        <dbReference type="EMBL" id="RBI85705.1"/>
    </source>
</evidence>
<dbReference type="Gene3D" id="2.60.40.2080">
    <property type="match status" value="1"/>
</dbReference>
<dbReference type="GO" id="GO:0030247">
    <property type="term" value="F:polysaccharide binding"/>
    <property type="evidence" value="ECO:0007669"/>
    <property type="project" value="TreeGrafter"/>
</dbReference>
<sequence>MKTFESRPLGIDQGEATLFSDYADGGPMWTGDGARARRHRVSFSRPFATRPVVHVSVTLWDFDKGANARAELSAERVSEEGFDIVFRTWADTRIAQIRVGWIALGQMPNPDDWTLY</sequence>
<dbReference type="RefSeq" id="WP_113288963.1">
    <property type="nucleotide sequence ID" value="NZ_QNTQ01000006.1"/>
</dbReference>
<dbReference type="GO" id="GO:0098609">
    <property type="term" value="P:cell-cell adhesion"/>
    <property type="evidence" value="ECO:0007669"/>
    <property type="project" value="TreeGrafter"/>
</dbReference>
<dbReference type="GO" id="GO:0046871">
    <property type="term" value="F:N-acetylgalactosamine binding"/>
    <property type="evidence" value="ECO:0007669"/>
    <property type="project" value="TreeGrafter"/>
</dbReference>
<dbReference type="GO" id="GO:0070492">
    <property type="term" value="F:oligosaccharide binding"/>
    <property type="evidence" value="ECO:0007669"/>
    <property type="project" value="TreeGrafter"/>
</dbReference>
<protein>
    <recommendedName>
        <fullName evidence="1">H-type lectin domain-containing protein</fullName>
    </recommendedName>
</protein>
<gene>
    <name evidence="2" type="ORF">DRV85_08225</name>
</gene>
<feature type="domain" description="H-type lectin" evidence="1">
    <location>
        <begin position="39"/>
        <end position="103"/>
    </location>
</feature>
<evidence type="ECO:0000313" key="3">
    <source>
        <dbReference type="Proteomes" id="UP000253370"/>
    </source>
</evidence>
<keyword evidence="3" id="KW-1185">Reference proteome</keyword>
<dbReference type="InterPro" id="IPR037221">
    <property type="entry name" value="H-type_lectin_dom_sf"/>
</dbReference>
<dbReference type="PANTHER" id="PTHR46938">
    <property type="entry name" value="DISCOIDIN-1 SUBUNIT A-RELATED-RELATED"/>
    <property type="match status" value="1"/>
</dbReference>
<organism evidence="2 3">
    <name type="scientific">Rhodosalinus halophilus</name>
    <dbReference type="NCBI Taxonomy" id="2259333"/>
    <lineage>
        <taxon>Bacteria</taxon>
        <taxon>Pseudomonadati</taxon>
        <taxon>Pseudomonadota</taxon>
        <taxon>Alphaproteobacteria</taxon>
        <taxon>Rhodobacterales</taxon>
        <taxon>Paracoccaceae</taxon>
        <taxon>Rhodosalinus</taxon>
    </lineage>
</organism>
<dbReference type="GO" id="GO:0009986">
    <property type="term" value="C:cell surface"/>
    <property type="evidence" value="ECO:0007669"/>
    <property type="project" value="TreeGrafter"/>
</dbReference>
<dbReference type="InterPro" id="IPR019019">
    <property type="entry name" value="H-type_lectin_domain"/>
</dbReference>
<dbReference type="OrthoDB" id="7658568at2"/>
<name>A0A365U9M3_9RHOB</name>
<dbReference type="InterPro" id="IPR052487">
    <property type="entry name" value="Galactose-binding_lectin"/>
</dbReference>
<dbReference type="EMBL" id="QNTQ01000006">
    <property type="protein sequence ID" value="RBI85705.1"/>
    <property type="molecule type" value="Genomic_DNA"/>
</dbReference>
<dbReference type="Pfam" id="PF09458">
    <property type="entry name" value="H_lectin"/>
    <property type="match status" value="1"/>
</dbReference>
<dbReference type="GO" id="GO:0045335">
    <property type="term" value="C:phagocytic vesicle"/>
    <property type="evidence" value="ECO:0007669"/>
    <property type="project" value="TreeGrafter"/>
</dbReference>
<dbReference type="AlphaFoldDB" id="A0A365U9M3"/>
<proteinExistence type="predicted"/>